<feature type="transmembrane region" description="Helical" evidence="7">
    <location>
        <begin position="424"/>
        <end position="445"/>
    </location>
</feature>
<dbReference type="AlphaFoldDB" id="A0A7X0FP73"/>
<dbReference type="RefSeq" id="WP_184750216.1">
    <property type="nucleotide sequence ID" value="NZ_BAAAJR010000010.1"/>
</dbReference>
<evidence type="ECO:0000256" key="2">
    <source>
        <dbReference type="ARBA" id="ARBA00022676"/>
    </source>
</evidence>
<dbReference type="Pfam" id="PF02366">
    <property type="entry name" value="PMT"/>
    <property type="match status" value="1"/>
</dbReference>
<keyword evidence="10" id="KW-1185">Reference proteome</keyword>
<evidence type="ECO:0000256" key="3">
    <source>
        <dbReference type="ARBA" id="ARBA00022679"/>
    </source>
</evidence>
<dbReference type="GO" id="GO:0016020">
    <property type="term" value="C:membrane"/>
    <property type="evidence" value="ECO:0007669"/>
    <property type="project" value="InterPro"/>
</dbReference>
<protein>
    <submittedName>
        <fullName evidence="9">4-amino-4-deoxy-L-arabinose transferase-like glycosyltransferase</fullName>
    </submittedName>
</protein>
<dbReference type="InterPro" id="IPR003342">
    <property type="entry name" value="ArnT-like_N"/>
</dbReference>
<evidence type="ECO:0000313" key="9">
    <source>
        <dbReference type="EMBL" id="MBB6391034.1"/>
    </source>
</evidence>
<gene>
    <name evidence="9" type="ORF">HD594_001347</name>
</gene>
<organism evidence="9 10">
    <name type="scientific">Microbacterium thalassium</name>
    <dbReference type="NCBI Taxonomy" id="362649"/>
    <lineage>
        <taxon>Bacteria</taxon>
        <taxon>Bacillati</taxon>
        <taxon>Actinomycetota</taxon>
        <taxon>Actinomycetes</taxon>
        <taxon>Micrococcales</taxon>
        <taxon>Microbacteriaceae</taxon>
        <taxon>Microbacterium</taxon>
    </lineage>
</organism>
<dbReference type="GO" id="GO:0006493">
    <property type="term" value="P:protein O-linked glycosylation"/>
    <property type="evidence" value="ECO:0007669"/>
    <property type="project" value="InterPro"/>
</dbReference>
<proteinExistence type="predicted"/>
<keyword evidence="4 7" id="KW-0812">Transmembrane</keyword>
<dbReference type="GO" id="GO:0012505">
    <property type="term" value="C:endomembrane system"/>
    <property type="evidence" value="ECO:0007669"/>
    <property type="project" value="UniProtKB-SubCell"/>
</dbReference>
<evidence type="ECO:0000256" key="4">
    <source>
        <dbReference type="ARBA" id="ARBA00022692"/>
    </source>
</evidence>
<keyword evidence="5 7" id="KW-1133">Transmembrane helix</keyword>
<feature type="domain" description="ArnT-like N-terminal" evidence="8">
    <location>
        <begin position="141"/>
        <end position="283"/>
    </location>
</feature>
<feature type="transmembrane region" description="Helical" evidence="7">
    <location>
        <begin position="119"/>
        <end position="136"/>
    </location>
</feature>
<dbReference type="GO" id="GO:0000030">
    <property type="term" value="F:mannosyltransferase activity"/>
    <property type="evidence" value="ECO:0007669"/>
    <property type="project" value="InterPro"/>
</dbReference>
<evidence type="ECO:0000259" key="8">
    <source>
        <dbReference type="Pfam" id="PF02366"/>
    </source>
</evidence>
<evidence type="ECO:0000256" key="7">
    <source>
        <dbReference type="SAM" id="Phobius"/>
    </source>
</evidence>
<feature type="transmembrane region" description="Helical" evidence="7">
    <location>
        <begin position="266"/>
        <end position="286"/>
    </location>
</feature>
<evidence type="ECO:0000256" key="1">
    <source>
        <dbReference type="ARBA" id="ARBA00004127"/>
    </source>
</evidence>
<keyword evidence="3 9" id="KW-0808">Transferase</keyword>
<evidence type="ECO:0000256" key="6">
    <source>
        <dbReference type="ARBA" id="ARBA00023136"/>
    </source>
</evidence>
<dbReference type="EMBL" id="JACHML010000001">
    <property type="protein sequence ID" value="MBB6391034.1"/>
    <property type="molecule type" value="Genomic_DNA"/>
</dbReference>
<feature type="transmembrane region" description="Helical" evidence="7">
    <location>
        <begin position="199"/>
        <end position="216"/>
    </location>
</feature>
<reference evidence="9 10" key="1">
    <citation type="submission" date="2020-08" db="EMBL/GenBank/DDBJ databases">
        <title>Sequencing the genomes of 1000 actinobacteria strains.</title>
        <authorList>
            <person name="Klenk H.-P."/>
        </authorList>
    </citation>
    <scope>NUCLEOTIDE SEQUENCE [LARGE SCALE GENOMIC DNA]</scope>
    <source>
        <strain evidence="9 10">DSM 12511</strain>
    </source>
</reference>
<feature type="transmembrane region" description="Helical" evidence="7">
    <location>
        <begin position="457"/>
        <end position="483"/>
    </location>
</feature>
<evidence type="ECO:0000256" key="5">
    <source>
        <dbReference type="ARBA" id="ARBA00022989"/>
    </source>
</evidence>
<feature type="transmembrane region" description="Helical" evidence="7">
    <location>
        <begin position="228"/>
        <end position="254"/>
    </location>
</feature>
<comment type="subcellular location">
    <subcellularLocation>
        <location evidence="1">Endomembrane system</location>
        <topology evidence="1">Multi-pass membrane protein</topology>
    </subcellularLocation>
</comment>
<name>A0A7X0FP73_9MICO</name>
<keyword evidence="2" id="KW-0328">Glycosyltransferase</keyword>
<dbReference type="Proteomes" id="UP000537775">
    <property type="component" value="Unassembled WGS sequence"/>
</dbReference>
<feature type="transmembrane region" description="Helical" evidence="7">
    <location>
        <begin position="399"/>
        <end position="417"/>
    </location>
</feature>
<accession>A0A7X0FP73</accession>
<evidence type="ECO:0000313" key="10">
    <source>
        <dbReference type="Proteomes" id="UP000537775"/>
    </source>
</evidence>
<feature type="transmembrane region" description="Helical" evidence="7">
    <location>
        <begin position="143"/>
        <end position="167"/>
    </location>
</feature>
<keyword evidence="6 7" id="KW-0472">Membrane</keyword>
<sequence>MQWAARAGTLAATALLAGALVAWAVVAPGYRGPDEPQHVSAVIDLALESAYPPPGTAPLDPGVRGSYPWFGFAGATDYSGIDVTVGALPNDAPSLNELRELSPEADAGLRNQITQHPPLYYLYLAGVVHLLSLADAPITTAVLVLRLASALLLLPIPWLIVVTAYRLRLSPSAAFIAAMIPAAWVQFVHIGAVVGNGTMLALTTSAAVALLIRVVTGDLTVRTSVGLGFALSAALLSKGFALPLLPLAVFAYLWRWRTDRARIWKPMLIGAAVSLIGCSWYVASFLRFGTLQPMSRSVEFEFSASALLEWIPRFLTALSSSMWMNLGWLETPPQPPILHLAVSATVGVLVILGTWAMRRLPGALVVLHGSWALPLLIFGYGSARSWLYAGTIRAAQGRYLQLAVIAVAVLIVASIQWSRWMVSAAPALCTVAIVFGVIFGIRHFWATPTLASVAGAWPGGTAAFVTAGALLVAGSAVGTFVALRIPTRAQEDAAEPASI</sequence>
<comment type="caution">
    <text evidence="9">The sequence shown here is derived from an EMBL/GenBank/DDBJ whole genome shotgun (WGS) entry which is preliminary data.</text>
</comment>
<feature type="transmembrane region" description="Helical" evidence="7">
    <location>
        <begin position="364"/>
        <end position="387"/>
    </location>
</feature>
<feature type="transmembrane region" description="Helical" evidence="7">
    <location>
        <begin position="337"/>
        <end position="357"/>
    </location>
</feature>